<proteinExistence type="predicted"/>
<protein>
    <submittedName>
        <fullName evidence="1">Uncharacterized protein</fullName>
    </submittedName>
</protein>
<dbReference type="PROSITE" id="PS51257">
    <property type="entry name" value="PROKAR_LIPOPROTEIN"/>
    <property type="match status" value="1"/>
</dbReference>
<accession>A0A9X2AAF4</accession>
<reference evidence="1" key="1">
    <citation type="submission" date="2022-03" db="EMBL/GenBank/DDBJ databases">
        <title>Gramella crocea sp. nov., isolated from activated sludge of a seafood processing plant.</title>
        <authorList>
            <person name="Zhang X."/>
        </authorList>
    </citation>
    <scope>NUCLEOTIDE SEQUENCE</scope>
    <source>
        <strain evidence="1">YJ019</strain>
    </source>
</reference>
<gene>
    <name evidence="1" type="ORF">ML462_14805</name>
</gene>
<sequence>MKDFKLFYLLLFCVLAIGCSEVETINHNSNDQPKTGVFLDSAVEGLYYETSTQSGFTNNLGEFVYQEGEIITFFLGDFELGRAKADLVLSPISIAQTPKANIYTPEVQYMAALLQTLDIDGNAKNGIKLEPRVLEALDEDLIRGRENARVNILEVVKRVREKTGIDLTEKFPEQAASHLAETLGENYQLYASLLPVLESTVNPFEPISSVSWDHQVNDEGLLFNSIRYENNPYRISAVYDYTEYREDGYPLKMEITKYNLGEPAFTISKEIIYNEERQAIGFKNFDANGALISISTFEAINTDGYVTDIKVQDQQGEFLYRETFERNENGNVSIHNRYSSESSTEIDDLEIRYEFSFTESGDLLQSKQLRPNFRNIKSDYIYRDDNTLKQKNTLILLLDQNRISSREDFYDEQEKLIAFNIIQGDWRSEYLELYPDGDPKLVYTYYQDWLQEVATFDEDGYGELVIQHLDRSGSYQIDFRDPSYNLIKIEYYDDNGNYEKTEYYENNELVRTEYV</sequence>
<dbReference type="EMBL" id="JAKVTV010000006">
    <property type="protein sequence ID" value="MCH4824440.1"/>
    <property type="molecule type" value="Genomic_DNA"/>
</dbReference>
<dbReference type="Proteomes" id="UP001139226">
    <property type="component" value="Unassembled WGS sequence"/>
</dbReference>
<name>A0A9X2AAF4_9FLAO</name>
<dbReference type="RefSeq" id="WP_240714608.1">
    <property type="nucleotide sequence ID" value="NZ_JAKVTV010000006.1"/>
</dbReference>
<evidence type="ECO:0000313" key="2">
    <source>
        <dbReference type="Proteomes" id="UP001139226"/>
    </source>
</evidence>
<keyword evidence="2" id="KW-1185">Reference proteome</keyword>
<dbReference type="AlphaFoldDB" id="A0A9X2AAF4"/>
<dbReference type="Gene3D" id="3.90.930.1">
    <property type="match status" value="1"/>
</dbReference>
<organism evidence="1 2">
    <name type="scientific">Christiangramia lutea</name>
    <dbReference type="NCBI Taxonomy" id="1607951"/>
    <lineage>
        <taxon>Bacteria</taxon>
        <taxon>Pseudomonadati</taxon>
        <taxon>Bacteroidota</taxon>
        <taxon>Flavobacteriia</taxon>
        <taxon>Flavobacteriales</taxon>
        <taxon>Flavobacteriaceae</taxon>
        <taxon>Christiangramia</taxon>
    </lineage>
</organism>
<evidence type="ECO:0000313" key="1">
    <source>
        <dbReference type="EMBL" id="MCH4824440.1"/>
    </source>
</evidence>
<comment type="caution">
    <text evidence="1">The sequence shown here is derived from an EMBL/GenBank/DDBJ whole genome shotgun (WGS) entry which is preliminary data.</text>
</comment>